<dbReference type="RefSeq" id="WP_345460633.1">
    <property type="nucleotide sequence ID" value="NZ_BAABRP010000001.1"/>
</dbReference>
<dbReference type="InterPro" id="IPR000182">
    <property type="entry name" value="GNAT_dom"/>
</dbReference>
<proteinExistence type="predicted"/>
<dbReference type="PANTHER" id="PTHR31435">
    <property type="entry name" value="PROTEIN NATD1"/>
    <property type="match status" value="1"/>
</dbReference>
<dbReference type="Proteomes" id="UP001401887">
    <property type="component" value="Unassembled WGS sequence"/>
</dbReference>
<reference evidence="3 4" key="1">
    <citation type="submission" date="2024-02" db="EMBL/GenBank/DDBJ databases">
        <title>Deinococcus carri NBRC 110142.</title>
        <authorList>
            <person name="Ichikawa N."/>
            <person name="Katano-Makiyama Y."/>
            <person name="Hidaka K."/>
        </authorList>
    </citation>
    <scope>NUCLEOTIDE SEQUENCE [LARGE SCALE GENOMIC DNA]</scope>
    <source>
        <strain evidence="3 4">NBRC 110142</strain>
    </source>
</reference>
<dbReference type="PANTHER" id="PTHR31435:SF10">
    <property type="entry name" value="BSR4717 PROTEIN"/>
    <property type="match status" value="1"/>
</dbReference>
<comment type="caution">
    <text evidence="3">The sequence shown here is derived from an EMBL/GenBank/DDBJ whole genome shotgun (WGS) entry which is preliminary data.</text>
</comment>
<evidence type="ECO:0000259" key="2">
    <source>
        <dbReference type="PROSITE" id="PS51729"/>
    </source>
</evidence>
<evidence type="ECO:0000313" key="4">
    <source>
        <dbReference type="Proteomes" id="UP001401887"/>
    </source>
</evidence>
<dbReference type="Gene3D" id="3.40.630.30">
    <property type="match status" value="1"/>
</dbReference>
<gene>
    <name evidence="3" type="ORF">Dcar01_00595</name>
</gene>
<dbReference type="Pfam" id="PF14542">
    <property type="entry name" value="Acetyltransf_CG"/>
    <property type="match status" value="1"/>
</dbReference>
<evidence type="ECO:0000313" key="3">
    <source>
        <dbReference type="EMBL" id="GAA5511881.1"/>
    </source>
</evidence>
<dbReference type="PROSITE" id="PS51729">
    <property type="entry name" value="GNAT_YJDJ"/>
    <property type="match status" value="1"/>
</dbReference>
<dbReference type="InterPro" id="IPR045057">
    <property type="entry name" value="Gcn5-rel_NAT"/>
</dbReference>
<dbReference type="EMBL" id="BAABRP010000001">
    <property type="protein sequence ID" value="GAA5511881.1"/>
    <property type="molecule type" value="Genomic_DNA"/>
</dbReference>
<dbReference type="SUPFAM" id="SSF55729">
    <property type="entry name" value="Acyl-CoA N-acyltransferases (Nat)"/>
    <property type="match status" value="1"/>
</dbReference>
<dbReference type="InterPro" id="IPR016181">
    <property type="entry name" value="Acyl_CoA_acyltransferase"/>
</dbReference>
<feature type="domain" description="N-acetyltransferase" evidence="2">
    <location>
        <begin position="8"/>
        <end position="94"/>
    </location>
</feature>
<accession>A0ABP9W4G2</accession>
<keyword evidence="4" id="KW-1185">Reference proteome</keyword>
<name>A0ABP9W4G2_9DEIO</name>
<feature type="domain" description="N-acetyltransferase" evidence="1">
    <location>
        <begin position="1"/>
        <end position="103"/>
    </location>
</feature>
<evidence type="ECO:0008006" key="5">
    <source>
        <dbReference type="Google" id="ProtNLM"/>
    </source>
</evidence>
<evidence type="ECO:0000259" key="1">
    <source>
        <dbReference type="PROSITE" id="PS51186"/>
    </source>
</evidence>
<dbReference type="PROSITE" id="PS51186">
    <property type="entry name" value="GNAT"/>
    <property type="match status" value="1"/>
</dbReference>
<dbReference type="CDD" id="cd04301">
    <property type="entry name" value="NAT_SF"/>
    <property type="match status" value="1"/>
</dbReference>
<organism evidence="3 4">
    <name type="scientific">Deinococcus carri</name>
    <dbReference type="NCBI Taxonomy" id="1211323"/>
    <lineage>
        <taxon>Bacteria</taxon>
        <taxon>Thermotogati</taxon>
        <taxon>Deinococcota</taxon>
        <taxon>Deinococci</taxon>
        <taxon>Deinococcales</taxon>
        <taxon>Deinococcaceae</taxon>
        <taxon>Deinococcus</taxon>
    </lineage>
</organism>
<dbReference type="InterPro" id="IPR031165">
    <property type="entry name" value="GNAT_YJDJ"/>
</dbReference>
<protein>
    <recommendedName>
        <fullName evidence="5">Acetyltransferase</fullName>
    </recommendedName>
</protein>
<sequence>MTQDAQVTNNEAERRYEIKQGGRVVGFAEYRPAGDALMFTHTEVEEGHEGQGLGSQLVQAALDDARAQGRQVVPMCQFVAAYIREHPEYTELVQPDQRGVFGL</sequence>